<dbReference type="OMA" id="MNGIRHL"/>
<organism evidence="10">
    <name type="scientific">Fonticula alba</name>
    <name type="common">Slime mold</name>
    <dbReference type="NCBI Taxonomy" id="691883"/>
    <lineage>
        <taxon>Eukaryota</taxon>
        <taxon>Rotosphaerida</taxon>
        <taxon>Fonticulaceae</taxon>
        <taxon>Fonticula</taxon>
    </lineage>
</organism>
<evidence type="ECO:0000256" key="6">
    <source>
        <dbReference type="ARBA" id="ARBA00023004"/>
    </source>
</evidence>
<evidence type="ECO:0008006" key="12">
    <source>
        <dbReference type="Google" id="ProtNLM"/>
    </source>
</evidence>
<keyword evidence="5 9" id="KW-1133">Transmembrane helix</keyword>
<dbReference type="CDD" id="cd03499">
    <property type="entry name" value="SQR_TypeC_SdhC"/>
    <property type="match status" value="1"/>
</dbReference>
<dbReference type="InterPro" id="IPR014314">
    <property type="entry name" value="Succ_DH_cytb556"/>
</dbReference>
<feature type="transmembrane region" description="Helical" evidence="9">
    <location>
        <begin position="173"/>
        <end position="192"/>
    </location>
</feature>
<evidence type="ECO:0000256" key="2">
    <source>
        <dbReference type="ARBA" id="ARBA00022617"/>
    </source>
</evidence>
<dbReference type="AlphaFoldDB" id="A0A058ZE19"/>
<evidence type="ECO:0000313" key="11">
    <source>
        <dbReference type="Proteomes" id="UP000030693"/>
    </source>
</evidence>
<evidence type="ECO:0000256" key="5">
    <source>
        <dbReference type="ARBA" id="ARBA00022989"/>
    </source>
</evidence>
<dbReference type="PANTHER" id="PTHR10978:SF5">
    <property type="entry name" value="SUCCINATE DEHYDROGENASE CYTOCHROME B560 SUBUNIT, MITOCHONDRIAL"/>
    <property type="match status" value="1"/>
</dbReference>
<dbReference type="NCBIfam" id="TIGR02970">
    <property type="entry name" value="succ_dehyd_cytB"/>
    <property type="match status" value="1"/>
</dbReference>
<dbReference type="PANTHER" id="PTHR10978">
    <property type="entry name" value="SUCCINATE DEHYDROGENASE CYTOCHROME B560 SUBUNIT"/>
    <property type="match status" value="1"/>
</dbReference>
<dbReference type="Gene3D" id="1.20.1300.10">
    <property type="entry name" value="Fumarate reductase/succinate dehydrogenase, transmembrane subunit"/>
    <property type="match status" value="1"/>
</dbReference>
<evidence type="ECO:0000313" key="10">
    <source>
        <dbReference type="EMBL" id="KCV72168.1"/>
    </source>
</evidence>
<reference evidence="10" key="1">
    <citation type="submission" date="2013-04" db="EMBL/GenBank/DDBJ databases">
        <title>The Genome Sequence of Fonticula alba ATCC 38817.</title>
        <authorList>
            <consortium name="The Broad Institute Genomics Platform"/>
            <person name="Russ C."/>
            <person name="Cuomo C."/>
            <person name="Burger G."/>
            <person name="Gray M.W."/>
            <person name="Holland P.W.H."/>
            <person name="King N."/>
            <person name="Lang F.B.F."/>
            <person name="Roger A.J."/>
            <person name="Ruiz-Trillo I."/>
            <person name="Brown M."/>
            <person name="Walker B."/>
            <person name="Young S."/>
            <person name="Zeng Q."/>
            <person name="Gargeya S."/>
            <person name="Fitzgerald M."/>
            <person name="Haas B."/>
            <person name="Abouelleil A."/>
            <person name="Allen A.W."/>
            <person name="Alvarado L."/>
            <person name="Arachchi H.M."/>
            <person name="Berlin A.M."/>
            <person name="Chapman S.B."/>
            <person name="Gainer-Dewar J."/>
            <person name="Goldberg J."/>
            <person name="Griggs A."/>
            <person name="Gujja S."/>
            <person name="Hansen M."/>
            <person name="Howarth C."/>
            <person name="Imamovic A."/>
            <person name="Ireland A."/>
            <person name="Larimer J."/>
            <person name="McCowan C."/>
            <person name="Murphy C."/>
            <person name="Pearson M."/>
            <person name="Poon T.W."/>
            <person name="Priest M."/>
            <person name="Roberts A."/>
            <person name="Saif S."/>
            <person name="Shea T."/>
            <person name="Sisk P."/>
            <person name="Sykes S."/>
            <person name="Wortman J."/>
            <person name="Nusbaum C."/>
            <person name="Birren B."/>
        </authorList>
    </citation>
    <scope>NUCLEOTIDE SEQUENCE [LARGE SCALE GENOMIC DNA]</scope>
    <source>
        <strain evidence="10">ATCC 38817</strain>
    </source>
</reference>
<keyword evidence="3 9" id="KW-0812">Transmembrane</keyword>
<dbReference type="EMBL" id="KB932202">
    <property type="protein sequence ID" value="KCV72168.1"/>
    <property type="molecule type" value="Genomic_DNA"/>
</dbReference>
<dbReference type="Proteomes" id="UP000030693">
    <property type="component" value="Unassembled WGS sequence"/>
</dbReference>
<comment type="subcellular location">
    <subcellularLocation>
        <location evidence="1">Membrane</location>
        <topology evidence="1">Multi-pass membrane protein</topology>
    </subcellularLocation>
</comment>
<feature type="region of interest" description="Disordered" evidence="8">
    <location>
        <begin position="1"/>
        <end position="21"/>
    </location>
</feature>
<keyword evidence="2" id="KW-0349">Heme</keyword>
<dbReference type="eggNOG" id="KOG0449">
    <property type="taxonomic scope" value="Eukaryota"/>
</dbReference>
<keyword evidence="4" id="KW-0479">Metal-binding</keyword>
<dbReference type="GO" id="GO:0006121">
    <property type="term" value="P:mitochondrial electron transport, succinate to ubiquinone"/>
    <property type="evidence" value="ECO:0007669"/>
    <property type="project" value="TreeGrafter"/>
</dbReference>
<feature type="transmembrane region" description="Helical" evidence="9">
    <location>
        <begin position="134"/>
        <end position="152"/>
    </location>
</feature>
<feature type="transmembrane region" description="Helical" evidence="9">
    <location>
        <begin position="93"/>
        <end position="114"/>
    </location>
</feature>
<dbReference type="SUPFAM" id="SSF81343">
    <property type="entry name" value="Fumarate reductase respiratory complex transmembrane subunits"/>
    <property type="match status" value="1"/>
</dbReference>
<evidence type="ECO:0000256" key="4">
    <source>
        <dbReference type="ARBA" id="ARBA00022723"/>
    </source>
</evidence>
<dbReference type="STRING" id="691883.A0A058ZE19"/>
<evidence type="ECO:0000256" key="9">
    <source>
        <dbReference type="SAM" id="Phobius"/>
    </source>
</evidence>
<dbReference type="Pfam" id="PF01127">
    <property type="entry name" value="Sdh_cyt"/>
    <property type="match status" value="1"/>
</dbReference>
<evidence type="ECO:0000256" key="1">
    <source>
        <dbReference type="ARBA" id="ARBA00004141"/>
    </source>
</evidence>
<dbReference type="RefSeq" id="XP_009493746.1">
    <property type="nucleotide sequence ID" value="XM_009495471.1"/>
</dbReference>
<dbReference type="PROSITE" id="PS01001">
    <property type="entry name" value="SDH_CYT_2"/>
    <property type="match status" value="1"/>
</dbReference>
<dbReference type="InterPro" id="IPR034804">
    <property type="entry name" value="SQR/QFR_C/D"/>
</dbReference>
<accession>A0A058ZE19</accession>
<dbReference type="GO" id="GO:0046872">
    <property type="term" value="F:metal ion binding"/>
    <property type="evidence" value="ECO:0007669"/>
    <property type="project" value="UniProtKB-KW"/>
</dbReference>
<dbReference type="InterPro" id="IPR018495">
    <property type="entry name" value="Succ_DH_cyt_bsu_CS"/>
</dbReference>
<proteinExistence type="predicted"/>
<evidence type="ECO:0000256" key="7">
    <source>
        <dbReference type="ARBA" id="ARBA00023136"/>
    </source>
</evidence>
<dbReference type="OrthoDB" id="588261at2759"/>
<dbReference type="GO" id="GO:0009055">
    <property type="term" value="F:electron transfer activity"/>
    <property type="evidence" value="ECO:0007669"/>
    <property type="project" value="InterPro"/>
</dbReference>
<keyword evidence="6" id="KW-0408">Iron</keyword>
<dbReference type="GeneID" id="20526295"/>
<protein>
    <recommendedName>
        <fullName evidence="12">Succinate dehydrogenase, cytochrome b556 subunit</fullName>
    </recommendedName>
</protein>
<name>A0A058ZE19_FONAL</name>
<sequence length="209" mass="22568">MPGDGLEAGRKPNHTTPSPPPAVFRLHLPLLPYTMFPAMMSRFAVGRSATGLGRAMMSTTPQTTLAKSAAMGRPMSPDLSIYQPQITSVMSGLYRITSIIFAGTFVLSINYFGLTGAHVQKTVNELKSLDVSPAVWTTAKAAIALPITYHFWNGLRHLMWDTGRGFTMPSVYKTGYAVIGLTFASAVGLAMLPCNKECSKKQVPASLQK</sequence>
<keyword evidence="7 9" id="KW-0472">Membrane</keyword>
<dbReference type="InterPro" id="IPR000701">
    <property type="entry name" value="SuccDH_FuR_B_TM-su"/>
</dbReference>
<dbReference type="GO" id="GO:0016020">
    <property type="term" value="C:membrane"/>
    <property type="evidence" value="ECO:0007669"/>
    <property type="project" value="UniProtKB-SubCell"/>
</dbReference>
<gene>
    <name evidence="10" type="ORF">H696_01570</name>
</gene>
<keyword evidence="11" id="KW-1185">Reference proteome</keyword>
<dbReference type="GO" id="GO:0005739">
    <property type="term" value="C:mitochondrion"/>
    <property type="evidence" value="ECO:0007669"/>
    <property type="project" value="GOC"/>
</dbReference>
<evidence type="ECO:0000256" key="3">
    <source>
        <dbReference type="ARBA" id="ARBA00022692"/>
    </source>
</evidence>
<evidence type="ECO:0000256" key="8">
    <source>
        <dbReference type="SAM" id="MobiDB-lite"/>
    </source>
</evidence>
<dbReference type="GO" id="GO:0006099">
    <property type="term" value="P:tricarboxylic acid cycle"/>
    <property type="evidence" value="ECO:0007669"/>
    <property type="project" value="InterPro"/>
</dbReference>